<reference evidence="1 2" key="2">
    <citation type="journal article" date="2022" name="Mol. Ecol. Resour.">
        <title>The genomes of chicory, endive, great burdock and yacon provide insights into Asteraceae paleo-polyploidization history and plant inulin production.</title>
        <authorList>
            <person name="Fan W."/>
            <person name="Wang S."/>
            <person name="Wang H."/>
            <person name="Wang A."/>
            <person name="Jiang F."/>
            <person name="Liu H."/>
            <person name="Zhao H."/>
            <person name="Xu D."/>
            <person name="Zhang Y."/>
        </authorList>
    </citation>
    <scope>NUCLEOTIDE SEQUENCE [LARGE SCALE GENOMIC DNA]</scope>
    <source>
        <strain evidence="2">cv. Yunnan</strain>
        <tissue evidence="1">Leaves</tissue>
    </source>
</reference>
<evidence type="ECO:0000313" key="2">
    <source>
        <dbReference type="Proteomes" id="UP001056120"/>
    </source>
</evidence>
<protein>
    <submittedName>
        <fullName evidence="1">Uncharacterized protein</fullName>
    </submittedName>
</protein>
<keyword evidence="2" id="KW-1185">Reference proteome</keyword>
<comment type="caution">
    <text evidence="1">The sequence shown here is derived from an EMBL/GenBank/DDBJ whole genome shotgun (WGS) entry which is preliminary data.</text>
</comment>
<proteinExistence type="predicted"/>
<evidence type="ECO:0000313" key="1">
    <source>
        <dbReference type="EMBL" id="KAI3693526.1"/>
    </source>
</evidence>
<dbReference type="EMBL" id="CM042043">
    <property type="protein sequence ID" value="KAI3693526.1"/>
    <property type="molecule type" value="Genomic_DNA"/>
</dbReference>
<name>A0ACB8Z7S3_9ASTR</name>
<gene>
    <name evidence="1" type="ORF">L1987_76470</name>
</gene>
<accession>A0ACB8Z7S3</accession>
<reference evidence="2" key="1">
    <citation type="journal article" date="2022" name="Mol. Ecol. Resour.">
        <title>The genomes of chicory, endive, great burdock and yacon provide insights into Asteraceae palaeo-polyploidization history and plant inulin production.</title>
        <authorList>
            <person name="Fan W."/>
            <person name="Wang S."/>
            <person name="Wang H."/>
            <person name="Wang A."/>
            <person name="Jiang F."/>
            <person name="Liu H."/>
            <person name="Zhao H."/>
            <person name="Xu D."/>
            <person name="Zhang Y."/>
        </authorList>
    </citation>
    <scope>NUCLEOTIDE SEQUENCE [LARGE SCALE GENOMIC DNA]</scope>
    <source>
        <strain evidence="2">cv. Yunnan</strain>
    </source>
</reference>
<sequence length="68" mass="8115">MKRSDVCFYVNSIATNGGGGGGAGQGNKELSFKARAVARYQEAMALEGWPDFCVWWWQWRWRWRWRWR</sequence>
<dbReference type="Proteomes" id="UP001056120">
    <property type="component" value="Linkage Group LG26"/>
</dbReference>
<organism evidence="1 2">
    <name type="scientific">Smallanthus sonchifolius</name>
    <dbReference type="NCBI Taxonomy" id="185202"/>
    <lineage>
        <taxon>Eukaryota</taxon>
        <taxon>Viridiplantae</taxon>
        <taxon>Streptophyta</taxon>
        <taxon>Embryophyta</taxon>
        <taxon>Tracheophyta</taxon>
        <taxon>Spermatophyta</taxon>
        <taxon>Magnoliopsida</taxon>
        <taxon>eudicotyledons</taxon>
        <taxon>Gunneridae</taxon>
        <taxon>Pentapetalae</taxon>
        <taxon>asterids</taxon>
        <taxon>campanulids</taxon>
        <taxon>Asterales</taxon>
        <taxon>Asteraceae</taxon>
        <taxon>Asteroideae</taxon>
        <taxon>Heliantheae alliance</taxon>
        <taxon>Millerieae</taxon>
        <taxon>Smallanthus</taxon>
    </lineage>
</organism>